<sequence length="144" mass="16784">MYKSKFKLALHWLLITLGFYIFWVLSYLILTKFATSEVSRFHHSKESIWDQLTAADIFWYIMFVFGVALVTYVIKQCIKYAPNRRIAALLYALLIIVSVGMLVDKLIETTTFLYIIPHFIINIVFLFPIAYALFKATGKVENDV</sequence>
<evidence type="ECO:0000256" key="1">
    <source>
        <dbReference type="SAM" id="Phobius"/>
    </source>
</evidence>
<feature type="transmembrane region" description="Helical" evidence="1">
    <location>
        <begin position="57"/>
        <end position="74"/>
    </location>
</feature>
<accession>C6XYJ2</accession>
<dbReference type="RefSeq" id="WP_015808087.1">
    <property type="nucleotide sequence ID" value="NC_013061.1"/>
</dbReference>
<dbReference type="Proteomes" id="UP000000852">
    <property type="component" value="Chromosome"/>
</dbReference>
<dbReference type="AlphaFoldDB" id="C6XYJ2"/>
<dbReference type="KEGG" id="phe:Phep_2270"/>
<feature type="transmembrane region" description="Helical" evidence="1">
    <location>
        <begin position="12"/>
        <end position="30"/>
    </location>
</feature>
<keyword evidence="3" id="KW-1185">Reference proteome</keyword>
<dbReference type="STRING" id="485917.Phep_2270"/>
<evidence type="ECO:0000313" key="3">
    <source>
        <dbReference type="Proteomes" id="UP000000852"/>
    </source>
</evidence>
<evidence type="ECO:0000313" key="2">
    <source>
        <dbReference type="EMBL" id="ACU04474.1"/>
    </source>
</evidence>
<name>C6XYJ2_PEDHD</name>
<feature type="transmembrane region" description="Helical" evidence="1">
    <location>
        <begin position="86"/>
        <end position="103"/>
    </location>
</feature>
<keyword evidence="1" id="KW-0812">Transmembrane</keyword>
<organism evidence="2 3">
    <name type="scientific">Pedobacter heparinus (strain ATCC 13125 / DSM 2366 / CIP 104194 / JCM 7457 / NBRC 12017 / NCIMB 9290 / NRRL B-14731 / HIM 762-3)</name>
    <dbReference type="NCBI Taxonomy" id="485917"/>
    <lineage>
        <taxon>Bacteria</taxon>
        <taxon>Pseudomonadati</taxon>
        <taxon>Bacteroidota</taxon>
        <taxon>Sphingobacteriia</taxon>
        <taxon>Sphingobacteriales</taxon>
        <taxon>Sphingobacteriaceae</taxon>
        <taxon>Pedobacter</taxon>
    </lineage>
</organism>
<keyword evidence="1" id="KW-1133">Transmembrane helix</keyword>
<proteinExistence type="predicted"/>
<feature type="transmembrane region" description="Helical" evidence="1">
    <location>
        <begin position="115"/>
        <end position="134"/>
    </location>
</feature>
<dbReference type="EMBL" id="CP001681">
    <property type="protein sequence ID" value="ACU04474.1"/>
    <property type="molecule type" value="Genomic_DNA"/>
</dbReference>
<dbReference type="HOGENOM" id="CLU_1794650_0_0_10"/>
<keyword evidence="1" id="KW-0472">Membrane</keyword>
<dbReference type="OrthoDB" id="771056at2"/>
<gene>
    <name evidence="2" type="ordered locus">Phep_2270</name>
</gene>
<reference evidence="2 3" key="1">
    <citation type="journal article" date="2009" name="Stand. Genomic Sci.">
        <title>Complete genome sequence of Pedobacter heparinus type strain (HIM 762-3).</title>
        <authorList>
            <person name="Han C."/>
            <person name="Spring S."/>
            <person name="Lapidus A."/>
            <person name="Del Rio T.G."/>
            <person name="Tice H."/>
            <person name="Copeland A."/>
            <person name="Cheng J.F."/>
            <person name="Lucas S."/>
            <person name="Chen F."/>
            <person name="Nolan M."/>
            <person name="Bruce D."/>
            <person name="Goodwin L."/>
            <person name="Pitluck S."/>
            <person name="Ivanova N."/>
            <person name="Mavromatis K."/>
            <person name="Mikhailova N."/>
            <person name="Pati A."/>
            <person name="Chen A."/>
            <person name="Palaniappan K."/>
            <person name="Land M."/>
            <person name="Hauser L."/>
            <person name="Chang Y.J."/>
            <person name="Jeffries C.C."/>
            <person name="Saunders E."/>
            <person name="Chertkov O."/>
            <person name="Brettin T."/>
            <person name="Goker M."/>
            <person name="Rohde M."/>
            <person name="Bristow J."/>
            <person name="Eisen J.A."/>
            <person name="Markowitz V."/>
            <person name="Hugenholtz P."/>
            <person name="Kyrpides N.C."/>
            <person name="Klenk H.P."/>
            <person name="Detter J.C."/>
        </authorList>
    </citation>
    <scope>NUCLEOTIDE SEQUENCE [LARGE SCALE GENOMIC DNA]</scope>
    <source>
        <strain evidence="3">ATCC 13125 / DSM 2366 / CIP 104194 / JCM 7457 / NBRC 12017 / NCIMB 9290 / NRRL B-14731 / HIM 762-3</strain>
    </source>
</reference>
<protein>
    <submittedName>
        <fullName evidence="2">Uncharacterized protein</fullName>
    </submittedName>
</protein>